<dbReference type="OrthoDB" id="2418517at2"/>
<dbReference type="Proteomes" id="UP000295310">
    <property type="component" value="Unassembled WGS sequence"/>
</dbReference>
<gene>
    <name evidence="2" type="ORF">ERX27_01485</name>
</gene>
<evidence type="ECO:0000259" key="1">
    <source>
        <dbReference type="Pfam" id="PF08241"/>
    </source>
</evidence>
<sequence length="192" mass="23139">MQRRLFLFSIRGARVGKKKERKLRKDWQKRYTFFEQPVEQVYRTGFVTSFYFKQYARFVYHLPVKKKVLAIGCFHGTLLSTIDRHSPIKGFYIDQAPRDMEQAIHLYPHFSYKQLKRTHIPYKENKFDVIYVSIPFHLFYEPEIMIAELIRTGHSFVLFDLRRYDWLPVLVAAGLLPKVTIERAVKFYHVEI</sequence>
<organism evidence="2 3">
    <name type="scientific">Macrococcus brunensis</name>
    <dbReference type="NCBI Taxonomy" id="198483"/>
    <lineage>
        <taxon>Bacteria</taxon>
        <taxon>Bacillati</taxon>
        <taxon>Bacillota</taxon>
        <taxon>Bacilli</taxon>
        <taxon>Bacillales</taxon>
        <taxon>Staphylococcaceae</taxon>
        <taxon>Macrococcus</taxon>
    </lineage>
</organism>
<dbReference type="Pfam" id="PF08241">
    <property type="entry name" value="Methyltransf_11"/>
    <property type="match status" value="1"/>
</dbReference>
<accession>A0A4R6BGB1</accession>
<name>A0A4R6BGB1_9STAP</name>
<dbReference type="InterPro" id="IPR029063">
    <property type="entry name" value="SAM-dependent_MTases_sf"/>
</dbReference>
<dbReference type="Gene3D" id="3.40.50.150">
    <property type="entry name" value="Vaccinia Virus protein VP39"/>
    <property type="match status" value="1"/>
</dbReference>
<evidence type="ECO:0000313" key="2">
    <source>
        <dbReference type="EMBL" id="TDL98793.1"/>
    </source>
</evidence>
<dbReference type="AlphaFoldDB" id="A0A4R6BGB1"/>
<comment type="caution">
    <text evidence="2">The sequence shown here is derived from an EMBL/GenBank/DDBJ whole genome shotgun (WGS) entry which is preliminary data.</text>
</comment>
<proteinExistence type="predicted"/>
<feature type="domain" description="Methyltransferase type 11" evidence="1">
    <location>
        <begin position="69"/>
        <end position="151"/>
    </location>
</feature>
<evidence type="ECO:0000313" key="3">
    <source>
        <dbReference type="Proteomes" id="UP000295310"/>
    </source>
</evidence>
<dbReference type="InterPro" id="IPR013216">
    <property type="entry name" value="Methyltransf_11"/>
</dbReference>
<dbReference type="GO" id="GO:0008757">
    <property type="term" value="F:S-adenosylmethionine-dependent methyltransferase activity"/>
    <property type="evidence" value="ECO:0007669"/>
    <property type="project" value="InterPro"/>
</dbReference>
<keyword evidence="3" id="KW-1185">Reference proteome</keyword>
<reference evidence="2 3" key="1">
    <citation type="submission" date="2019-01" db="EMBL/GenBank/DDBJ databases">
        <title>Draft genome sequences of the type strains of six Macrococcus species.</title>
        <authorList>
            <person name="Mazhar S."/>
            <person name="Altermann E."/>
            <person name="Hill C."/>
            <person name="Mcauliffe O."/>
        </authorList>
    </citation>
    <scope>NUCLEOTIDE SEQUENCE [LARGE SCALE GENOMIC DNA]</scope>
    <source>
        <strain evidence="2 3">CCM4811</strain>
    </source>
</reference>
<dbReference type="EMBL" id="SCWA01000002">
    <property type="protein sequence ID" value="TDL98793.1"/>
    <property type="molecule type" value="Genomic_DNA"/>
</dbReference>
<protein>
    <recommendedName>
        <fullName evidence="1">Methyltransferase type 11 domain-containing protein</fullName>
    </recommendedName>
</protein>
<dbReference type="SUPFAM" id="SSF53335">
    <property type="entry name" value="S-adenosyl-L-methionine-dependent methyltransferases"/>
    <property type="match status" value="1"/>
</dbReference>